<evidence type="ECO:0000256" key="1">
    <source>
        <dbReference type="SAM" id="MobiDB-lite"/>
    </source>
</evidence>
<evidence type="ECO:0000313" key="3">
    <source>
        <dbReference type="Proteomes" id="UP001194580"/>
    </source>
</evidence>
<evidence type="ECO:0000313" key="2">
    <source>
        <dbReference type="EMBL" id="KAG0254480.1"/>
    </source>
</evidence>
<dbReference type="EMBL" id="JAAAIL010002793">
    <property type="protein sequence ID" value="KAG0254480.1"/>
    <property type="molecule type" value="Genomic_DNA"/>
</dbReference>
<dbReference type="Proteomes" id="UP001194580">
    <property type="component" value="Unassembled WGS sequence"/>
</dbReference>
<sequence length="52" mass="5365">TASAASTPAQTPRPSVDAQSPPAQPAKMTRDQALELALSKSVQVMPTAFSLL</sequence>
<gene>
    <name evidence="2" type="ORF">BGZ95_006013</name>
</gene>
<reference evidence="2" key="1">
    <citation type="journal article" date="2020" name="Fungal Divers.">
        <title>Resolving the Mortierellaceae phylogeny through synthesis of multi-gene phylogenetics and phylogenomics.</title>
        <authorList>
            <person name="Vandepol N."/>
            <person name="Liber J."/>
            <person name="Desiro A."/>
            <person name="Na H."/>
            <person name="Kennedy M."/>
            <person name="Barry K."/>
            <person name="Grigoriev I.V."/>
            <person name="Miller A.N."/>
            <person name="O'Donnell K."/>
            <person name="Stajich J.E."/>
            <person name="Bonito G."/>
        </authorList>
    </citation>
    <scope>NUCLEOTIDE SEQUENCE</scope>
    <source>
        <strain evidence="2">NRRL 28262</strain>
    </source>
</reference>
<proteinExistence type="predicted"/>
<accession>A0AAD4H003</accession>
<feature type="region of interest" description="Disordered" evidence="1">
    <location>
        <begin position="1"/>
        <end position="29"/>
    </location>
</feature>
<name>A0AAD4H003_9FUNG</name>
<protein>
    <submittedName>
        <fullName evidence="2">Uncharacterized protein</fullName>
    </submittedName>
</protein>
<feature type="non-terminal residue" evidence="2">
    <location>
        <position position="1"/>
    </location>
</feature>
<feature type="compositionally biased region" description="Low complexity" evidence="1">
    <location>
        <begin position="1"/>
        <end position="15"/>
    </location>
</feature>
<keyword evidence="3" id="KW-1185">Reference proteome</keyword>
<comment type="caution">
    <text evidence="2">The sequence shown here is derived from an EMBL/GenBank/DDBJ whole genome shotgun (WGS) entry which is preliminary data.</text>
</comment>
<organism evidence="2 3">
    <name type="scientific">Linnemannia exigua</name>
    <dbReference type="NCBI Taxonomy" id="604196"/>
    <lineage>
        <taxon>Eukaryota</taxon>
        <taxon>Fungi</taxon>
        <taxon>Fungi incertae sedis</taxon>
        <taxon>Mucoromycota</taxon>
        <taxon>Mortierellomycotina</taxon>
        <taxon>Mortierellomycetes</taxon>
        <taxon>Mortierellales</taxon>
        <taxon>Mortierellaceae</taxon>
        <taxon>Linnemannia</taxon>
    </lineage>
</organism>
<dbReference type="AlphaFoldDB" id="A0AAD4H003"/>